<comment type="caution">
    <text evidence="1">The sequence shown here is derived from an EMBL/GenBank/DDBJ whole genome shotgun (WGS) entry which is preliminary data.</text>
</comment>
<dbReference type="Pfam" id="PF05762">
    <property type="entry name" value="VWA_CoxE"/>
    <property type="match status" value="1"/>
</dbReference>
<dbReference type="EMBL" id="JBHUMV010000010">
    <property type="protein sequence ID" value="MFD2756316.1"/>
    <property type="molecule type" value="Genomic_DNA"/>
</dbReference>
<reference evidence="2" key="1">
    <citation type="journal article" date="2019" name="Int. J. Syst. Evol. Microbiol.">
        <title>The Global Catalogue of Microorganisms (GCM) 10K type strain sequencing project: providing services to taxonomists for standard genome sequencing and annotation.</title>
        <authorList>
            <consortium name="The Broad Institute Genomics Platform"/>
            <consortium name="The Broad Institute Genome Sequencing Center for Infectious Disease"/>
            <person name="Wu L."/>
            <person name="Ma J."/>
        </authorList>
    </citation>
    <scope>NUCLEOTIDE SEQUENCE [LARGE SCALE GENOMIC DNA]</scope>
    <source>
        <strain evidence="2">TISTR 1906</strain>
    </source>
</reference>
<keyword evidence="2" id="KW-1185">Reference proteome</keyword>
<sequence length="417" mass="45983">MAAPGPARASWWGDARSGKLAANLVGFCRALRRAGLCVDAQRMALAQQSLGLVGLAREDMAAALEAVLVSRAQDRGVFREMFAAYFRNPEVAQQLLTQLLPRAPEAVAPRRRPRVQEAMATAWPNTAPKPAQEEDELLLDAAMSAGDRQRLRHADFEQLSASEYRLVQQLVRDIALPLPRYRSRRSLAAARGAQLHWQASLARAAHTGGELLQLRRRQRRMRPLPWLALVDVSGSMERYARLLLAFLHQATSPARHPLLRRHVYSLGTRLQDLEAAFALADPDAMLGQLNACIAEFGGGTRLGESLAQLRREGARHLVGRRTLVLLVSDGLDTGDAGLLERELLWLRRHSARLLWLNPLLRFDGYAPLAQGAAVLHRHAHAMLAVHNLQSLQELAGHLARLLAMPAVGLPAGQRTVS</sequence>
<dbReference type="InterPro" id="IPR008912">
    <property type="entry name" value="Uncharacterised_CoxE"/>
</dbReference>
<dbReference type="InterPro" id="IPR036465">
    <property type="entry name" value="vWFA_dom_sf"/>
</dbReference>
<dbReference type="RefSeq" id="WP_083526614.1">
    <property type="nucleotide sequence ID" value="NZ_BCNT01000006.1"/>
</dbReference>
<accession>A0ABW5URT9</accession>
<gene>
    <name evidence="1" type="ORF">ACFSW6_19760</name>
</gene>
<name>A0ABW5URT9_9BURK</name>
<dbReference type="PIRSF" id="PIRSF010256">
    <property type="entry name" value="CoxE_vWa"/>
    <property type="match status" value="1"/>
</dbReference>
<dbReference type="SUPFAM" id="SSF53300">
    <property type="entry name" value="vWA-like"/>
    <property type="match status" value="1"/>
</dbReference>
<proteinExistence type="predicted"/>
<dbReference type="Proteomes" id="UP001597463">
    <property type="component" value="Unassembled WGS sequence"/>
</dbReference>
<protein>
    <submittedName>
        <fullName evidence="1">VWA domain-containing protein</fullName>
    </submittedName>
</protein>
<dbReference type="PANTHER" id="PTHR39338:SF6">
    <property type="entry name" value="BLL5662 PROTEIN"/>
    <property type="match status" value="1"/>
</dbReference>
<evidence type="ECO:0000313" key="2">
    <source>
        <dbReference type="Proteomes" id="UP001597463"/>
    </source>
</evidence>
<organism evidence="1 2">
    <name type="scientific">Comamonas terrae</name>
    <dbReference type="NCBI Taxonomy" id="673548"/>
    <lineage>
        <taxon>Bacteria</taxon>
        <taxon>Pseudomonadati</taxon>
        <taxon>Pseudomonadota</taxon>
        <taxon>Betaproteobacteria</taxon>
        <taxon>Burkholderiales</taxon>
        <taxon>Comamonadaceae</taxon>
        <taxon>Comamonas</taxon>
    </lineage>
</organism>
<dbReference type="InterPro" id="IPR011195">
    <property type="entry name" value="UCP010256"/>
</dbReference>
<dbReference type="PANTHER" id="PTHR39338">
    <property type="entry name" value="BLL5662 PROTEIN-RELATED"/>
    <property type="match status" value="1"/>
</dbReference>
<evidence type="ECO:0000313" key="1">
    <source>
        <dbReference type="EMBL" id="MFD2756316.1"/>
    </source>
</evidence>